<organism evidence="1 2">
    <name type="scientific">Pipistrellus kuhlii</name>
    <name type="common">Kuhl's pipistrelle</name>
    <dbReference type="NCBI Taxonomy" id="59472"/>
    <lineage>
        <taxon>Eukaryota</taxon>
        <taxon>Metazoa</taxon>
        <taxon>Chordata</taxon>
        <taxon>Craniata</taxon>
        <taxon>Vertebrata</taxon>
        <taxon>Euteleostomi</taxon>
        <taxon>Mammalia</taxon>
        <taxon>Eutheria</taxon>
        <taxon>Laurasiatheria</taxon>
        <taxon>Chiroptera</taxon>
        <taxon>Yangochiroptera</taxon>
        <taxon>Vespertilionidae</taxon>
        <taxon>Pipistrellus</taxon>
    </lineage>
</organism>
<dbReference type="AlphaFoldDB" id="A0A7J7XV08"/>
<reference evidence="1 2" key="1">
    <citation type="journal article" date="2020" name="Nature">
        <title>Six reference-quality genomes reveal evolution of bat adaptations.</title>
        <authorList>
            <person name="Jebb D."/>
            <person name="Huang Z."/>
            <person name="Pippel M."/>
            <person name="Hughes G.M."/>
            <person name="Lavrichenko K."/>
            <person name="Devanna P."/>
            <person name="Winkler S."/>
            <person name="Jermiin L.S."/>
            <person name="Skirmuntt E.C."/>
            <person name="Katzourakis A."/>
            <person name="Burkitt-Gray L."/>
            <person name="Ray D.A."/>
            <person name="Sullivan K.A.M."/>
            <person name="Roscito J.G."/>
            <person name="Kirilenko B.M."/>
            <person name="Davalos L.M."/>
            <person name="Corthals A.P."/>
            <person name="Power M.L."/>
            <person name="Jones G."/>
            <person name="Ransome R.D."/>
            <person name="Dechmann D.K.N."/>
            <person name="Locatelli A.G."/>
            <person name="Puechmaille S.J."/>
            <person name="Fedrigo O."/>
            <person name="Jarvis E.D."/>
            <person name="Hiller M."/>
            <person name="Vernes S.C."/>
            <person name="Myers E.W."/>
            <person name="Teeling E.C."/>
        </authorList>
    </citation>
    <scope>NUCLEOTIDE SEQUENCE [LARGE SCALE GENOMIC DNA]</scope>
    <source>
        <strain evidence="1">MPipKuh1</strain>
        <tissue evidence="1">Flight muscle</tissue>
    </source>
</reference>
<protein>
    <submittedName>
        <fullName evidence="1">Uncharacterized protein</fullName>
    </submittedName>
</protein>
<proteinExistence type="predicted"/>
<gene>
    <name evidence="1" type="ORF">mPipKuh1_010454</name>
</gene>
<comment type="caution">
    <text evidence="1">The sequence shown here is derived from an EMBL/GenBank/DDBJ whole genome shotgun (WGS) entry which is preliminary data.</text>
</comment>
<accession>A0A7J7XV08</accession>
<keyword evidence="2" id="KW-1185">Reference proteome</keyword>
<name>A0A7J7XV08_PIPKU</name>
<dbReference type="Proteomes" id="UP000558488">
    <property type="component" value="Unassembled WGS sequence"/>
</dbReference>
<sequence>MGQSRASWGGAWSGLATAAGREAGDSVSGSGGGAGGGIGVASRGPLCARPAQTRGWARGYRRAPPRPVLAEPAPWDGRFWRRVCRSWGLWMLALPFLFPLVSGSCRLGQRASTFPSLHAQPPSCCYGERNSPTFPC</sequence>
<evidence type="ECO:0000313" key="2">
    <source>
        <dbReference type="Proteomes" id="UP000558488"/>
    </source>
</evidence>
<dbReference type="EMBL" id="JACAGB010000007">
    <property type="protein sequence ID" value="KAF6353492.1"/>
    <property type="molecule type" value="Genomic_DNA"/>
</dbReference>
<evidence type="ECO:0000313" key="1">
    <source>
        <dbReference type="EMBL" id="KAF6353492.1"/>
    </source>
</evidence>